<evidence type="ECO:0000256" key="1">
    <source>
        <dbReference type="ARBA" id="ARBA00022741"/>
    </source>
</evidence>
<dbReference type="NCBIfam" id="TIGR00370">
    <property type="entry name" value="5-oxoprolinase subunit PxpB"/>
    <property type="match status" value="1"/>
</dbReference>
<dbReference type="RefSeq" id="WP_341374901.1">
    <property type="nucleotide sequence ID" value="NZ_JBBUTF010000012.1"/>
</dbReference>
<name>A0ABU9BBG7_9BURK</name>
<evidence type="ECO:0000313" key="6">
    <source>
        <dbReference type="Proteomes" id="UP001368500"/>
    </source>
</evidence>
<dbReference type="PANTHER" id="PTHR34698">
    <property type="entry name" value="5-OXOPROLINASE SUBUNIT B"/>
    <property type="match status" value="1"/>
</dbReference>
<dbReference type="EC" id="3.5.2.9" evidence="5"/>
<dbReference type="SUPFAM" id="SSF50891">
    <property type="entry name" value="Cyclophilin-like"/>
    <property type="match status" value="1"/>
</dbReference>
<organism evidence="5 6">
    <name type="scientific">Pseudaquabacterium rugosum</name>
    <dbReference type="NCBI Taxonomy" id="2984194"/>
    <lineage>
        <taxon>Bacteria</taxon>
        <taxon>Pseudomonadati</taxon>
        <taxon>Pseudomonadota</taxon>
        <taxon>Betaproteobacteria</taxon>
        <taxon>Burkholderiales</taxon>
        <taxon>Sphaerotilaceae</taxon>
        <taxon>Pseudaquabacterium</taxon>
    </lineage>
</organism>
<accession>A0ABU9BBG7</accession>
<dbReference type="SUPFAM" id="SSF160467">
    <property type="entry name" value="PH0987 N-terminal domain-like"/>
    <property type="match status" value="1"/>
</dbReference>
<dbReference type="GO" id="GO:0017168">
    <property type="term" value="F:5-oxoprolinase (ATP-hydrolyzing) activity"/>
    <property type="evidence" value="ECO:0007669"/>
    <property type="project" value="UniProtKB-EC"/>
</dbReference>
<dbReference type="Gene3D" id="2.40.100.10">
    <property type="entry name" value="Cyclophilin-like"/>
    <property type="match status" value="1"/>
</dbReference>
<evidence type="ECO:0000256" key="3">
    <source>
        <dbReference type="ARBA" id="ARBA00022840"/>
    </source>
</evidence>
<evidence type="ECO:0000259" key="4">
    <source>
        <dbReference type="SMART" id="SM00796"/>
    </source>
</evidence>
<gene>
    <name evidence="5" type="primary">pxpB</name>
    <name evidence="5" type="ORF">AACH11_14250</name>
</gene>
<feature type="domain" description="Carboxyltransferase" evidence="4">
    <location>
        <begin position="8"/>
        <end position="219"/>
    </location>
</feature>
<protein>
    <submittedName>
        <fullName evidence="5">5-oxoprolinase subunit PxpB</fullName>
        <ecNumber evidence="5">3.5.2.9</ecNumber>
    </submittedName>
</protein>
<dbReference type="Proteomes" id="UP001368500">
    <property type="component" value="Unassembled WGS sequence"/>
</dbReference>
<dbReference type="Pfam" id="PF02682">
    <property type="entry name" value="CT_C_D"/>
    <property type="match status" value="1"/>
</dbReference>
<comment type="caution">
    <text evidence="5">The sequence shown here is derived from an EMBL/GenBank/DDBJ whole genome shotgun (WGS) entry which is preliminary data.</text>
</comment>
<dbReference type="Gene3D" id="3.30.1360.40">
    <property type="match status" value="1"/>
</dbReference>
<keyword evidence="3" id="KW-0067">ATP-binding</keyword>
<dbReference type="PANTHER" id="PTHR34698:SF2">
    <property type="entry name" value="5-OXOPROLINASE SUBUNIT B"/>
    <property type="match status" value="1"/>
</dbReference>
<reference evidence="5 6" key="1">
    <citation type="submission" date="2024-04" db="EMBL/GenBank/DDBJ databases">
        <title>Novel species of the genus Ideonella isolated from streams.</title>
        <authorList>
            <person name="Lu H."/>
        </authorList>
    </citation>
    <scope>NUCLEOTIDE SEQUENCE [LARGE SCALE GENOMIC DNA]</scope>
    <source>
        <strain evidence="5 6">BYS139W</strain>
    </source>
</reference>
<dbReference type="InterPro" id="IPR029000">
    <property type="entry name" value="Cyclophilin-like_dom_sf"/>
</dbReference>
<keyword evidence="1" id="KW-0547">Nucleotide-binding</keyword>
<evidence type="ECO:0000256" key="2">
    <source>
        <dbReference type="ARBA" id="ARBA00022801"/>
    </source>
</evidence>
<dbReference type="SMART" id="SM00796">
    <property type="entry name" value="AHS1"/>
    <property type="match status" value="1"/>
</dbReference>
<proteinExistence type="predicted"/>
<keyword evidence="2 5" id="KW-0378">Hydrolase</keyword>
<dbReference type="InterPro" id="IPR010016">
    <property type="entry name" value="PxpB"/>
</dbReference>
<keyword evidence="6" id="KW-1185">Reference proteome</keyword>
<evidence type="ECO:0000313" key="5">
    <source>
        <dbReference type="EMBL" id="MEK8027126.1"/>
    </source>
</evidence>
<dbReference type="InterPro" id="IPR003833">
    <property type="entry name" value="CT_C_D"/>
</dbReference>
<sequence length="250" mass="26743">MPLPDPTPVIPMGDSALRIVLGDQPDAATVARVQALAALLRGHPLPGQRDVVPAYTTVTLHYRPEALAADDDPCGLRPPWQRLADQVRGLLRQLRRAPPAAGREVVVPVWYGGEAGPDLADVAHACGLDAEDVVRRHLASAHQVCMLGFAPGFPFITGLDPLLRTARRGTPRTRIPPGSVAIAREQTCIYPLETPGGWNLIGRTPLGLFDPTATPPSRLQPGDRIRFEAIDAERYSELLAQRGAAPGGVA</sequence>
<dbReference type="EMBL" id="JBBUTF010000012">
    <property type="protein sequence ID" value="MEK8027126.1"/>
    <property type="molecule type" value="Genomic_DNA"/>
</dbReference>